<protein>
    <submittedName>
        <fullName evidence="2">Uncharacterized protein</fullName>
    </submittedName>
</protein>
<feature type="region of interest" description="Disordered" evidence="1">
    <location>
        <begin position="124"/>
        <end position="167"/>
    </location>
</feature>
<comment type="caution">
    <text evidence="2">The sequence shown here is derived from an EMBL/GenBank/DDBJ whole genome shotgun (WGS) entry which is preliminary data.</text>
</comment>
<proteinExistence type="predicted"/>
<dbReference type="AlphaFoldDB" id="X1MI35"/>
<sequence>MNEKQRSKPKAFPLGTPQGEKQIPEGKEEKGDIPSEAEAGSPRHKRAPSGEEGRNKNSSQSLKKTEEVSSEEKEDEMPLDNEGKKYVSDTVEEKLSPLKEKLGVLDKVTQFVEANKKALQAIQEKASTNPPATEAKPKEAPVDPEEVARRAIQMIREEDKPRRPRRQ</sequence>
<reference evidence="2" key="1">
    <citation type="journal article" date="2014" name="Front. Microbiol.">
        <title>High frequency of phylogenetically diverse reductive dehalogenase-homologous genes in deep subseafloor sedimentary metagenomes.</title>
        <authorList>
            <person name="Kawai M."/>
            <person name="Futagami T."/>
            <person name="Toyoda A."/>
            <person name="Takaki Y."/>
            <person name="Nishi S."/>
            <person name="Hori S."/>
            <person name="Arai W."/>
            <person name="Tsubouchi T."/>
            <person name="Morono Y."/>
            <person name="Uchiyama I."/>
            <person name="Ito T."/>
            <person name="Fujiyama A."/>
            <person name="Inagaki F."/>
            <person name="Takami H."/>
        </authorList>
    </citation>
    <scope>NUCLEOTIDE SEQUENCE</scope>
    <source>
        <strain evidence="2">Expedition CK06-06</strain>
    </source>
</reference>
<name>X1MI35_9ZZZZ</name>
<gene>
    <name evidence="2" type="ORF">S06H3_30733</name>
</gene>
<dbReference type="EMBL" id="BARV01018129">
    <property type="protein sequence ID" value="GAI30938.1"/>
    <property type="molecule type" value="Genomic_DNA"/>
</dbReference>
<feature type="compositionally biased region" description="Basic and acidic residues" evidence="1">
    <location>
        <begin position="22"/>
        <end position="33"/>
    </location>
</feature>
<evidence type="ECO:0000313" key="2">
    <source>
        <dbReference type="EMBL" id="GAI30938.1"/>
    </source>
</evidence>
<feature type="compositionally biased region" description="Basic and acidic residues" evidence="1">
    <location>
        <begin position="135"/>
        <end position="161"/>
    </location>
</feature>
<accession>X1MI35</accession>
<feature type="region of interest" description="Disordered" evidence="1">
    <location>
        <begin position="1"/>
        <end position="88"/>
    </location>
</feature>
<organism evidence="2">
    <name type="scientific">marine sediment metagenome</name>
    <dbReference type="NCBI Taxonomy" id="412755"/>
    <lineage>
        <taxon>unclassified sequences</taxon>
        <taxon>metagenomes</taxon>
        <taxon>ecological metagenomes</taxon>
    </lineage>
</organism>
<evidence type="ECO:0000256" key="1">
    <source>
        <dbReference type="SAM" id="MobiDB-lite"/>
    </source>
</evidence>